<feature type="region of interest" description="Disordered" evidence="1">
    <location>
        <begin position="363"/>
        <end position="387"/>
    </location>
</feature>
<dbReference type="Proteomes" id="UP000289738">
    <property type="component" value="Chromosome B10"/>
</dbReference>
<protein>
    <submittedName>
        <fullName evidence="2">Uncharacterized protein</fullName>
    </submittedName>
</protein>
<accession>A0A444X082</accession>
<feature type="region of interest" description="Disordered" evidence="1">
    <location>
        <begin position="284"/>
        <end position="305"/>
    </location>
</feature>
<comment type="caution">
    <text evidence="2">The sequence shown here is derived from an EMBL/GenBank/DDBJ whole genome shotgun (WGS) entry which is preliminary data.</text>
</comment>
<dbReference type="AlphaFoldDB" id="A0A444X082"/>
<keyword evidence="3" id="KW-1185">Reference proteome</keyword>
<dbReference type="PANTHER" id="PTHR33144:SF45">
    <property type="entry name" value="TRANSPOSASE TNP1_EN_SPM-LIKE DOMAIN-CONTAINING PROTEIN"/>
    <property type="match status" value="1"/>
</dbReference>
<feature type="compositionally biased region" description="Basic and acidic residues" evidence="1">
    <location>
        <begin position="293"/>
        <end position="303"/>
    </location>
</feature>
<dbReference type="PANTHER" id="PTHR33144">
    <property type="entry name" value="OS10G0409366 PROTEIN-RELATED"/>
    <property type="match status" value="1"/>
</dbReference>
<evidence type="ECO:0000313" key="3">
    <source>
        <dbReference type="Proteomes" id="UP000289738"/>
    </source>
</evidence>
<dbReference type="InterPro" id="IPR004252">
    <property type="entry name" value="Probable_transposase_24"/>
</dbReference>
<evidence type="ECO:0000256" key="1">
    <source>
        <dbReference type="SAM" id="MobiDB-lite"/>
    </source>
</evidence>
<reference evidence="2 3" key="1">
    <citation type="submission" date="2019-01" db="EMBL/GenBank/DDBJ databases">
        <title>Sequencing of cultivated peanut Arachis hypogaea provides insights into genome evolution and oil improvement.</title>
        <authorList>
            <person name="Chen X."/>
        </authorList>
    </citation>
    <scope>NUCLEOTIDE SEQUENCE [LARGE SCALE GENOMIC DNA]</scope>
    <source>
        <strain evidence="3">cv. Fuhuasheng</strain>
        <tissue evidence="2">Leaves</tissue>
    </source>
</reference>
<gene>
    <name evidence="2" type="ORF">Ahy_B10g101735</name>
</gene>
<name>A0A444X082_ARAHY</name>
<dbReference type="STRING" id="3818.A0A444X082"/>
<feature type="compositionally biased region" description="Basic residues" evidence="1">
    <location>
        <begin position="1"/>
        <end position="11"/>
    </location>
</feature>
<proteinExistence type="predicted"/>
<organism evidence="2 3">
    <name type="scientific">Arachis hypogaea</name>
    <name type="common">Peanut</name>
    <dbReference type="NCBI Taxonomy" id="3818"/>
    <lineage>
        <taxon>Eukaryota</taxon>
        <taxon>Viridiplantae</taxon>
        <taxon>Streptophyta</taxon>
        <taxon>Embryophyta</taxon>
        <taxon>Tracheophyta</taxon>
        <taxon>Spermatophyta</taxon>
        <taxon>Magnoliopsida</taxon>
        <taxon>eudicotyledons</taxon>
        <taxon>Gunneridae</taxon>
        <taxon>Pentapetalae</taxon>
        <taxon>rosids</taxon>
        <taxon>fabids</taxon>
        <taxon>Fabales</taxon>
        <taxon>Fabaceae</taxon>
        <taxon>Papilionoideae</taxon>
        <taxon>50 kb inversion clade</taxon>
        <taxon>dalbergioids sensu lato</taxon>
        <taxon>Dalbergieae</taxon>
        <taxon>Pterocarpus clade</taxon>
        <taxon>Arachis</taxon>
    </lineage>
</organism>
<sequence length="462" mass="52044">MPKKARFKKNARVSPPRQQPTAAPPVSPPSDDDDWLIPPPPSNGGVSSGAILQPFRPPRSEPRPGTHAASGSQVTEPCNEDIDREAQEVDSSEEQIERILENSDAEKRKGRKTTEFWNVDLIDSEGIVKPAKMSVREAMERSLNGSKIILMFNEELQAVGDGAGLLSGILGALGSDYSKFSICEKSWAKVRGKDRVYDDCIKDSNGIIKKTLLQQMGKSWKDTRGRLYNSHYKPLWTLEQNLEKRPEGIPREHWRWFIDYRNDPGTKAKCKQNRLNRKKQLYTHTGGSKSLARAREEESEKQGRKVGRGEIFILKHKRSDGSYIHEEARKIGEKIHEIEHLDESTRLLSQNDSLAQALGKEHPGRVRGIGHGPTPSQLFRPNSQPPMDRAQVEETQRMLCELQAEVTTAELKQKAMEDELAAEKTKRQAIESVLSYLVQQHCGELPPDIAARMNCLDGHGRK</sequence>
<evidence type="ECO:0000313" key="2">
    <source>
        <dbReference type="EMBL" id="RYQ83117.1"/>
    </source>
</evidence>
<dbReference type="EMBL" id="SDMP01000020">
    <property type="protein sequence ID" value="RYQ83117.1"/>
    <property type="molecule type" value="Genomic_DNA"/>
</dbReference>
<dbReference type="Pfam" id="PF03004">
    <property type="entry name" value="Transposase_24"/>
    <property type="match status" value="1"/>
</dbReference>
<feature type="region of interest" description="Disordered" evidence="1">
    <location>
        <begin position="1"/>
        <end position="94"/>
    </location>
</feature>
<feature type="compositionally biased region" description="Acidic residues" evidence="1">
    <location>
        <begin position="78"/>
        <end position="94"/>
    </location>
</feature>